<dbReference type="STRING" id="857340.A0A086TAH4"/>
<dbReference type="OrthoDB" id="5404651at2759"/>
<dbReference type="Gene3D" id="3.40.47.10">
    <property type="match status" value="2"/>
</dbReference>
<keyword evidence="4 10" id="KW-0808">Transferase</keyword>
<dbReference type="GO" id="GO:0005777">
    <property type="term" value="C:peroxisome"/>
    <property type="evidence" value="ECO:0007669"/>
    <property type="project" value="TreeGrafter"/>
</dbReference>
<dbReference type="EC" id="2.3.1.16" evidence="7"/>
<dbReference type="InterPro" id="IPR020613">
    <property type="entry name" value="Thiolase_CS"/>
</dbReference>
<dbReference type="PIRSF" id="PIRSF000429">
    <property type="entry name" value="Ac-CoA_Ac_transf"/>
    <property type="match status" value="1"/>
</dbReference>
<dbReference type="PROSITE" id="PS00099">
    <property type="entry name" value="THIOLASE_3"/>
    <property type="match status" value="1"/>
</dbReference>
<evidence type="ECO:0000256" key="10">
    <source>
        <dbReference type="RuleBase" id="RU003557"/>
    </source>
</evidence>
<keyword evidence="6 10" id="KW-0012">Acyltransferase</keyword>
<accession>A0A086TAH4</accession>
<keyword evidence="14" id="KW-1185">Reference proteome</keyword>
<dbReference type="InterPro" id="IPR002155">
    <property type="entry name" value="Thiolase"/>
</dbReference>
<dbReference type="InterPro" id="IPR020616">
    <property type="entry name" value="Thiolase_N"/>
</dbReference>
<feature type="domain" description="Thiolase N-terminal" evidence="11">
    <location>
        <begin position="18"/>
        <end position="284"/>
    </location>
</feature>
<proteinExistence type="inferred from homology"/>
<dbReference type="PANTHER" id="PTHR43853">
    <property type="entry name" value="3-KETOACYL-COA THIOLASE, PEROXISOMAL"/>
    <property type="match status" value="1"/>
</dbReference>
<keyword evidence="5" id="KW-0630">Potassium</keyword>
<feature type="domain" description="Thiolase C-terminal" evidence="12">
    <location>
        <begin position="295"/>
        <end position="417"/>
    </location>
</feature>
<dbReference type="InterPro" id="IPR020610">
    <property type="entry name" value="Thiolase_AS"/>
</dbReference>
<dbReference type="NCBIfam" id="TIGR01930">
    <property type="entry name" value="AcCoA-C-Actrans"/>
    <property type="match status" value="1"/>
</dbReference>
<protein>
    <recommendedName>
        <fullName evidence="7">acetyl-CoA C-acyltransferase</fullName>
        <ecNumber evidence="7">2.3.1.16</ecNumber>
    </recommendedName>
</protein>
<evidence type="ECO:0000256" key="9">
    <source>
        <dbReference type="PIRSR" id="PIRSR000429-1"/>
    </source>
</evidence>
<evidence type="ECO:0000256" key="3">
    <source>
        <dbReference type="ARBA" id="ARBA00010982"/>
    </source>
</evidence>
<evidence type="ECO:0000256" key="5">
    <source>
        <dbReference type="ARBA" id="ARBA00022958"/>
    </source>
</evidence>
<dbReference type="InterPro" id="IPR016039">
    <property type="entry name" value="Thiolase-like"/>
</dbReference>
<dbReference type="HOGENOM" id="CLU_031026_1_1_1"/>
<dbReference type="InterPro" id="IPR020617">
    <property type="entry name" value="Thiolase_C"/>
</dbReference>
<evidence type="ECO:0000259" key="12">
    <source>
        <dbReference type="Pfam" id="PF02803"/>
    </source>
</evidence>
<evidence type="ECO:0000256" key="4">
    <source>
        <dbReference type="ARBA" id="ARBA00022679"/>
    </source>
</evidence>
<dbReference type="EMBL" id="JPKY01000020">
    <property type="protein sequence ID" value="KFH46356.1"/>
    <property type="molecule type" value="Genomic_DNA"/>
</dbReference>
<dbReference type="PROSITE" id="PS00098">
    <property type="entry name" value="THIOLASE_1"/>
    <property type="match status" value="1"/>
</dbReference>
<reference evidence="14" key="1">
    <citation type="journal article" date="2014" name="Genome Announc.">
        <title>Genome sequence and annotation of Acremonium chrysogenum, producer of the beta-lactam antibiotic cephalosporin C.</title>
        <authorList>
            <person name="Terfehr D."/>
            <person name="Dahlmann T.A."/>
            <person name="Specht T."/>
            <person name="Zadra I."/>
            <person name="Kuernsteiner H."/>
            <person name="Kueck U."/>
        </authorList>
    </citation>
    <scope>NUCLEOTIDE SEQUENCE [LARGE SCALE GENOMIC DNA]</scope>
    <source>
        <strain evidence="14">ATCC 11550 / CBS 779.69 / DSM 880 / IAM 14645 / JCM 23072 / IMI 49137</strain>
    </source>
</reference>
<evidence type="ECO:0000313" key="13">
    <source>
        <dbReference type="EMBL" id="KFH46356.1"/>
    </source>
</evidence>
<dbReference type="AlphaFoldDB" id="A0A086TAH4"/>
<dbReference type="Pfam" id="PF02803">
    <property type="entry name" value="Thiolase_C"/>
    <property type="match status" value="1"/>
</dbReference>
<evidence type="ECO:0000256" key="7">
    <source>
        <dbReference type="ARBA" id="ARBA00024073"/>
    </source>
</evidence>
<dbReference type="GO" id="GO:0006635">
    <property type="term" value="P:fatty acid beta-oxidation"/>
    <property type="evidence" value="ECO:0007669"/>
    <property type="project" value="TreeGrafter"/>
</dbReference>
<dbReference type="GO" id="GO:0003988">
    <property type="term" value="F:acetyl-CoA C-acyltransferase activity"/>
    <property type="evidence" value="ECO:0007669"/>
    <property type="project" value="UniProtKB-EC"/>
</dbReference>
<evidence type="ECO:0000256" key="6">
    <source>
        <dbReference type="ARBA" id="ARBA00023315"/>
    </source>
</evidence>
<evidence type="ECO:0000313" key="14">
    <source>
        <dbReference type="Proteomes" id="UP000029964"/>
    </source>
</evidence>
<gene>
    <name evidence="13" type="ORF">ACRE_028440</name>
</gene>
<comment type="pathway">
    <text evidence="2">Lipid metabolism; fatty acid metabolism.</text>
</comment>
<feature type="active site" description="Proton acceptor" evidence="9">
    <location>
        <position position="376"/>
    </location>
</feature>
<comment type="similarity">
    <text evidence="3 10">Belongs to the thiolase-like superfamily. Thiolase family.</text>
</comment>
<comment type="cofactor">
    <cofactor evidence="1">
        <name>K(+)</name>
        <dbReference type="ChEBI" id="CHEBI:29103"/>
    </cofactor>
</comment>
<dbReference type="PROSITE" id="PS00737">
    <property type="entry name" value="THIOLASE_2"/>
    <property type="match status" value="1"/>
</dbReference>
<name>A0A086TAH4_HAPC1</name>
<feature type="active site" description="Proton acceptor" evidence="9">
    <location>
        <position position="406"/>
    </location>
</feature>
<comment type="caution">
    <text evidence="13">The sequence shown here is derived from an EMBL/GenBank/DDBJ whole genome shotgun (WGS) entry which is preliminary data.</text>
</comment>
<dbReference type="SUPFAM" id="SSF53901">
    <property type="entry name" value="Thiolase-like"/>
    <property type="match status" value="2"/>
</dbReference>
<dbReference type="GO" id="GO:0010124">
    <property type="term" value="P:phenylacetate catabolic process"/>
    <property type="evidence" value="ECO:0007669"/>
    <property type="project" value="TreeGrafter"/>
</dbReference>
<organism evidence="13 14">
    <name type="scientific">Hapsidospora chrysogenum (strain ATCC 11550 / CBS 779.69 / DSM 880 / IAM 14645 / JCM 23072 / IMI 49137)</name>
    <name type="common">Acremonium chrysogenum</name>
    <dbReference type="NCBI Taxonomy" id="857340"/>
    <lineage>
        <taxon>Eukaryota</taxon>
        <taxon>Fungi</taxon>
        <taxon>Dikarya</taxon>
        <taxon>Ascomycota</taxon>
        <taxon>Pezizomycotina</taxon>
        <taxon>Sordariomycetes</taxon>
        <taxon>Hypocreomycetidae</taxon>
        <taxon>Hypocreales</taxon>
        <taxon>Bionectriaceae</taxon>
        <taxon>Hapsidospora</taxon>
    </lineage>
</organism>
<dbReference type="Proteomes" id="UP000029964">
    <property type="component" value="Unassembled WGS sequence"/>
</dbReference>
<dbReference type="InterPro" id="IPR020615">
    <property type="entry name" value="Thiolase_acyl_enz_int_AS"/>
</dbReference>
<evidence type="ECO:0000256" key="8">
    <source>
        <dbReference type="ARBA" id="ARBA00047605"/>
    </source>
</evidence>
<evidence type="ECO:0000256" key="1">
    <source>
        <dbReference type="ARBA" id="ARBA00001958"/>
    </source>
</evidence>
<evidence type="ECO:0000256" key="2">
    <source>
        <dbReference type="ARBA" id="ARBA00004872"/>
    </source>
</evidence>
<dbReference type="PANTHER" id="PTHR43853:SF5">
    <property type="entry name" value="ACETYL-COA C-ACETYLTRANSFERASE"/>
    <property type="match status" value="1"/>
</dbReference>
<comment type="catalytic activity">
    <reaction evidence="8">
        <text>an acyl-CoA + acetyl-CoA = a 3-oxoacyl-CoA + CoA</text>
        <dbReference type="Rhea" id="RHEA:21564"/>
        <dbReference type="ChEBI" id="CHEBI:57287"/>
        <dbReference type="ChEBI" id="CHEBI:57288"/>
        <dbReference type="ChEBI" id="CHEBI:58342"/>
        <dbReference type="ChEBI" id="CHEBI:90726"/>
        <dbReference type="EC" id="2.3.1.16"/>
    </reaction>
</comment>
<dbReference type="CDD" id="cd00751">
    <property type="entry name" value="thiolase"/>
    <property type="match status" value="1"/>
</dbReference>
<evidence type="ECO:0000259" key="11">
    <source>
        <dbReference type="Pfam" id="PF00108"/>
    </source>
</evidence>
<dbReference type="InterPro" id="IPR050215">
    <property type="entry name" value="Thiolase-like_sf_Thiolase"/>
</dbReference>
<sequence length="420" mass="44023">MSVPHGIKAVLAKAPSDVVVLSSLRTPICRSYKGQLKDAFPEELLSIVLRATLDAPNGARIDPSIVEDVAVGVVLSELGGSKAARMALNHVGYPNSTSLYTVNRACSSSLQAIASVAAQIRTGMISAGVGAGMESMTRNYASRAIPVDVWPALKESPNRHARDCVMPMGLTSENVAERYGVSRADQDAFAVESHRRAARARADGSFAQEIVPVTTRFQEVDKQGNKVGEEQTITVTSDDGIRESASIEGLAKLKPAFKPDGASTAGNSSQVSDGAAATLLMRRSTATELGLTDRIMGKFVSAVTVGCDPDEMGIGPALAIPKLLDQAGLSNADVQRWELNEAFASQAIYCARKLGLEGEWEKGRVNPDGGAIALGHPLGATGARMASTLLHGLKRDGGEVGVMSMCVGTGMGMAGLFVRE</sequence>
<feature type="active site" description="Acyl-thioester intermediate" evidence="9">
    <location>
        <position position="106"/>
    </location>
</feature>
<dbReference type="Pfam" id="PF00108">
    <property type="entry name" value="Thiolase_N"/>
    <property type="match status" value="1"/>
</dbReference>